<sequence>MAMSENMKKIYQAYADSIAPAPDMQERLKRQLYAEMQGERPRKRNYGRGQFSRWLVVACMLFLVSGGCLIYAVMGTSGQTGRADGRWIIGADTGGTRLLGEKNVADTDIERYPEKEKPWILQEMLELDSVIVLYNTEDGSGAGKQMRMSENELRSLCESLQSATICEEVTAGAIASESAVRYQVLIQYKPFISFTIYDGKYLQIGDETTIYKIKN</sequence>
<keyword evidence="1" id="KW-0812">Transmembrane</keyword>
<dbReference type="AlphaFoldDB" id="D9ZED3"/>
<keyword evidence="1" id="KW-0472">Membrane</keyword>
<protein>
    <submittedName>
        <fullName evidence="2">Uncharacterized protein</fullName>
    </submittedName>
</protein>
<feature type="transmembrane region" description="Helical" evidence="1">
    <location>
        <begin position="51"/>
        <end position="74"/>
    </location>
</feature>
<keyword evidence="1" id="KW-1133">Transmembrane helix</keyword>
<proteinExistence type="predicted"/>
<evidence type="ECO:0000256" key="1">
    <source>
        <dbReference type="SAM" id="Phobius"/>
    </source>
</evidence>
<evidence type="ECO:0000313" key="2">
    <source>
        <dbReference type="EMBL" id="ADD61687.1"/>
    </source>
</evidence>
<name>D9ZED3_9ZZZZ</name>
<organism evidence="2">
    <name type="scientific">uncultured organism</name>
    <dbReference type="NCBI Taxonomy" id="155900"/>
    <lineage>
        <taxon>unclassified sequences</taxon>
        <taxon>environmental samples</taxon>
    </lineage>
</organism>
<reference evidence="2" key="1">
    <citation type="journal article" date="2010" name="Genome Res.">
        <title>Functional metagenomics to mine the human gut microbiome for dietary fiber catabolic enzymes.</title>
        <authorList>
            <person name="Tasse L."/>
            <person name="Bercovici J."/>
            <person name="Pizzut-Serin S."/>
            <person name="Robe P."/>
            <person name="Tap J."/>
            <person name="Klopp C."/>
            <person name="Cantarel B.L."/>
            <person name="Coutinho P.M."/>
            <person name="Henrissat B."/>
            <person name="Leclerc M."/>
            <person name="Dore J."/>
            <person name="Monsan P."/>
            <person name="Remaud-Simeon M."/>
            <person name="Potocki-Veronese G."/>
        </authorList>
    </citation>
    <scope>NUCLEOTIDE SEQUENCE</scope>
</reference>
<dbReference type="EMBL" id="GU942939">
    <property type="protein sequence ID" value="ADD61687.1"/>
    <property type="molecule type" value="Genomic_DNA"/>
</dbReference>
<accession>D9ZED3</accession>